<evidence type="ECO:0000313" key="2">
    <source>
        <dbReference type="Proteomes" id="UP000664859"/>
    </source>
</evidence>
<evidence type="ECO:0000313" key="1">
    <source>
        <dbReference type="EMBL" id="KAG5186491.1"/>
    </source>
</evidence>
<name>A0A836CK76_9STRA</name>
<proteinExistence type="predicted"/>
<accession>A0A836CK76</accession>
<sequence length="214" mass="23043">MAQEAAIETANQDKPRFPTWPSVQGLLLPTDGTTIRPVSLDVMALGPQALELLEAGDEQCAGSLAEAAEANVRVSAMAALRGDPGAGTYGSLSVDAVADPREQLHPQVQYLRYNNNERYLCATHLEYFGDFGYLVVFYFGAETANRDIAWLLASMAPNPHLEGVFGPVVITAMQEDEQLGQPMVQYLDLPENAVTVVALAELARAIDEGGAQHL</sequence>
<dbReference type="EMBL" id="JAFCMP010000112">
    <property type="protein sequence ID" value="KAG5186491.1"/>
    <property type="molecule type" value="Genomic_DNA"/>
</dbReference>
<keyword evidence="2" id="KW-1185">Reference proteome</keyword>
<gene>
    <name evidence="1" type="ORF">JKP88DRAFT_241098</name>
</gene>
<dbReference type="Proteomes" id="UP000664859">
    <property type="component" value="Unassembled WGS sequence"/>
</dbReference>
<dbReference type="AlphaFoldDB" id="A0A836CK76"/>
<protein>
    <submittedName>
        <fullName evidence="1">Uncharacterized protein</fullName>
    </submittedName>
</protein>
<reference evidence="1" key="1">
    <citation type="submission" date="2021-02" db="EMBL/GenBank/DDBJ databases">
        <title>First Annotated Genome of the Yellow-green Alga Tribonema minus.</title>
        <authorList>
            <person name="Mahan K.M."/>
        </authorList>
    </citation>
    <scope>NUCLEOTIDE SEQUENCE</scope>
    <source>
        <strain evidence="1">UTEX B ZZ1240</strain>
    </source>
</reference>
<comment type="caution">
    <text evidence="1">The sequence shown here is derived from an EMBL/GenBank/DDBJ whole genome shotgun (WGS) entry which is preliminary data.</text>
</comment>
<organism evidence="1 2">
    <name type="scientific">Tribonema minus</name>
    <dbReference type="NCBI Taxonomy" id="303371"/>
    <lineage>
        <taxon>Eukaryota</taxon>
        <taxon>Sar</taxon>
        <taxon>Stramenopiles</taxon>
        <taxon>Ochrophyta</taxon>
        <taxon>PX clade</taxon>
        <taxon>Xanthophyceae</taxon>
        <taxon>Tribonematales</taxon>
        <taxon>Tribonemataceae</taxon>
        <taxon>Tribonema</taxon>
    </lineage>
</organism>